<dbReference type="EMBL" id="FPHN01000019">
    <property type="protein sequence ID" value="SFV53162.1"/>
    <property type="molecule type" value="Genomic_DNA"/>
</dbReference>
<organism evidence="1">
    <name type="scientific">hydrothermal vent metagenome</name>
    <dbReference type="NCBI Taxonomy" id="652676"/>
    <lineage>
        <taxon>unclassified sequences</taxon>
        <taxon>metagenomes</taxon>
        <taxon>ecological metagenomes</taxon>
    </lineage>
</organism>
<accession>A0A1W1BHY8</accession>
<dbReference type="AlphaFoldDB" id="A0A1W1BHY8"/>
<gene>
    <name evidence="1" type="ORF">MNB_SV-14-741</name>
</gene>
<dbReference type="SUPFAM" id="SSF46955">
    <property type="entry name" value="Putative DNA-binding domain"/>
    <property type="match status" value="1"/>
</dbReference>
<dbReference type="InterPro" id="IPR009061">
    <property type="entry name" value="DNA-bd_dom_put_sf"/>
</dbReference>
<protein>
    <recommendedName>
        <fullName evidence="2">Helix-turn-helix domain-containing protein</fullName>
    </recommendedName>
</protein>
<evidence type="ECO:0000313" key="1">
    <source>
        <dbReference type="EMBL" id="SFV53162.1"/>
    </source>
</evidence>
<sequence>MSETLKKEIEKKYAVSRKCLRANEVAQYAGIGLSTVWHFAKIGKLTPKKISARVTVFDIDEVDALINGEVA</sequence>
<reference evidence="1" key="1">
    <citation type="submission" date="2016-10" db="EMBL/GenBank/DDBJ databases">
        <authorList>
            <person name="de Groot N.N."/>
        </authorList>
    </citation>
    <scope>NUCLEOTIDE SEQUENCE</scope>
</reference>
<evidence type="ECO:0008006" key="2">
    <source>
        <dbReference type="Google" id="ProtNLM"/>
    </source>
</evidence>
<name>A0A1W1BHY8_9ZZZZ</name>
<proteinExistence type="predicted"/>